<feature type="transmembrane region" description="Helical" evidence="6">
    <location>
        <begin position="257"/>
        <end position="285"/>
    </location>
</feature>
<reference evidence="8 9" key="1">
    <citation type="submission" date="2019-09" db="EMBL/GenBank/DDBJ databases">
        <title>Genomes of Cryomorphaceae.</title>
        <authorList>
            <person name="Bowman J.P."/>
        </authorList>
    </citation>
    <scope>NUCLEOTIDE SEQUENCE [LARGE SCALE GENOMIC DNA]</scope>
    <source>
        <strain evidence="8 9">KCTC 52047</strain>
    </source>
</reference>
<feature type="transmembrane region" description="Helical" evidence="6">
    <location>
        <begin position="114"/>
        <end position="130"/>
    </location>
</feature>
<dbReference type="RefSeq" id="WP_151169492.1">
    <property type="nucleotide sequence ID" value="NZ_WACR01000010.1"/>
</dbReference>
<dbReference type="GO" id="GO:0044341">
    <property type="term" value="P:sodium-dependent phosphate transport"/>
    <property type="evidence" value="ECO:0007669"/>
    <property type="project" value="InterPro"/>
</dbReference>
<evidence type="ECO:0000256" key="4">
    <source>
        <dbReference type="ARBA" id="ARBA00022989"/>
    </source>
</evidence>
<protein>
    <submittedName>
        <fullName evidence="8">Na/Pi cotransporter family protein</fullName>
    </submittedName>
</protein>
<dbReference type="AlphaFoldDB" id="A0A6N6M565"/>
<dbReference type="InterPro" id="IPR003841">
    <property type="entry name" value="Na/Pi_transpt"/>
</dbReference>
<gene>
    <name evidence="8" type="ORF">F3059_11745</name>
</gene>
<keyword evidence="2" id="KW-1003">Cell membrane</keyword>
<feature type="transmembrane region" description="Helical" evidence="6">
    <location>
        <begin position="180"/>
        <end position="198"/>
    </location>
</feature>
<evidence type="ECO:0000256" key="2">
    <source>
        <dbReference type="ARBA" id="ARBA00022475"/>
    </source>
</evidence>
<dbReference type="GO" id="GO:0005886">
    <property type="term" value="C:plasma membrane"/>
    <property type="evidence" value="ECO:0007669"/>
    <property type="project" value="UniProtKB-SubCell"/>
</dbReference>
<evidence type="ECO:0000313" key="9">
    <source>
        <dbReference type="Proteomes" id="UP000435357"/>
    </source>
</evidence>
<dbReference type="InterPro" id="IPR038078">
    <property type="entry name" value="PhoU-like_sf"/>
</dbReference>
<feature type="transmembrane region" description="Helical" evidence="6">
    <location>
        <begin position="305"/>
        <end position="334"/>
    </location>
</feature>
<dbReference type="Pfam" id="PF02690">
    <property type="entry name" value="Na_Pi_cotrans"/>
    <property type="match status" value="2"/>
</dbReference>
<feature type="domain" description="PhoU" evidence="7">
    <location>
        <begin position="373"/>
        <end position="454"/>
    </location>
</feature>
<comment type="caution">
    <text evidence="8">The sequence shown here is derived from an EMBL/GenBank/DDBJ whole genome shotgun (WGS) entry which is preliminary data.</text>
</comment>
<organism evidence="8 9">
    <name type="scientific">Salibacter halophilus</name>
    <dbReference type="NCBI Taxonomy" id="1803916"/>
    <lineage>
        <taxon>Bacteria</taxon>
        <taxon>Pseudomonadati</taxon>
        <taxon>Bacteroidota</taxon>
        <taxon>Flavobacteriia</taxon>
        <taxon>Flavobacteriales</taxon>
        <taxon>Salibacteraceae</taxon>
        <taxon>Salibacter</taxon>
    </lineage>
</organism>
<dbReference type="OrthoDB" id="9763003at2"/>
<evidence type="ECO:0000259" key="7">
    <source>
        <dbReference type="Pfam" id="PF01895"/>
    </source>
</evidence>
<feature type="transmembrane region" description="Helical" evidence="6">
    <location>
        <begin position="142"/>
        <end position="160"/>
    </location>
</feature>
<dbReference type="GO" id="GO:0005436">
    <property type="term" value="F:sodium:phosphate symporter activity"/>
    <property type="evidence" value="ECO:0007669"/>
    <property type="project" value="InterPro"/>
</dbReference>
<evidence type="ECO:0000256" key="6">
    <source>
        <dbReference type="SAM" id="Phobius"/>
    </source>
</evidence>
<dbReference type="EMBL" id="WACR01000010">
    <property type="protein sequence ID" value="KAB1062853.1"/>
    <property type="molecule type" value="Genomic_DNA"/>
</dbReference>
<feature type="transmembrane region" description="Helical" evidence="6">
    <location>
        <begin position="52"/>
        <end position="75"/>
    </location>
</feature>
<evidence type="ECO:0000256" key="1">
    <source>
        <dbReference type="ARBA" id="ARBA00004651"/>
    </source>
</evidence>
<keyword evidence="3 6" id="KW-0812">Transmembrane</keyword>
<feature type="transmembrane region" description="Helical" evidence="6">
    <location>
        <begin position="87"/>
        <end position="108"/>
    </location>
</feature>
<keyword evidence="5 6" id="KW-0472">Membrane</keyword>
<keyword evidence="9" id="KW-1185">Reference proteome</keyword>
<sequence length="581" mass="65145">MTFDLLNIVTALGALGLFVYGMKTMSEGIQRVAGPWIRHLLSDLTQSTAGGIANGFLTTVIVQSSSATTVMMVSFVNAGIMKLKQAINVIMGANIGTTSTAVLITLIGFSPFNVTIWGLPMLAIAFPLLFANSSTIRSLGEFFVGFGLFILGLVLIKANIPTINEFPEIAELIASVQINSFLLFLIFVTIGALFTVVIQSSSASLVITLTLAANGFIDFEQAAAMVLGENIGTTVTANLAANIGNVHAKRAARAHSIFNVFGVVWMLLAFPFFIDGIATFTNWVIGYSPLDVNPASEQYQYAVNWGVAFFHIAFNLANTFIFVWFTDIVVNLVVRLLPSQGKIDKEYTLEFIDRGPMGTPELSLLEAKKEMAKFGWLTEKMLNYFTELFNSKERKITDKRIRKLKKYENITDRIELEIADYLMKVSRGELTSQTSERVRSMLRISSELERIGDLFFQMTITMEKKIEDRIWFTPEQRSNIQEMLEMLREAFEVMNNNLKDDVTDENIARAKEIKRKIMQRKEEIRKSHFKSVELGDYNIHSGLVYNDLFNACEKITENVTNVTEAMYNKMAEQQAQSNSRT</sequence>
<dbReference type="InterPro" id="IPR026022">
    <property type="entry name" value="PhoU_dom"/>
</dbReference>
<evidence type="ECO:0000256" key="5">
    <source>
        <dbReference type="ARBA" id="ARBA00023136"/>
    </source>
</evidence>
<dbReference type="SUPFAM" id="SSF109755">
    <property type="entry name" value="PhoU-like"/>
    <property type="match status" value="1"/>
</dbReference>
<dbReference type="NCBIfam" id="NF037997">
    <property type="entry name" value="Na_Pi_symport"/>
    <property type="match status" value="1"/>
</dbReference>
<keyword evidence="4 6" id="KW-1133">Transmembrane helix</keyword>
<name>A0A6N6M565_9FLAO</name>
<dbReference type="Pfam" id="PF01895">
    <property type="entry name" value="PhoU"/>
    <property type="match status" value="1"/>
</dbReference>
<dbReference type="PANTHER" id="PTHR10010:SF46">
    <property type="entry name" value="SODIUM-DEPENDENT PHOSPHATE TRANSPORT PROTEIN 2B"/>
    <property type="match status" value="1"/>
</dbReference>
<proteinExistence type="predicted"/>
<evidence type="ECO:0000256" key="3">
    <source>
        <dbReference type="ARBA" id="ARBA00022692"/>
    </source>
</evidence>
<dbReference type="PANTHER" id="PTHR10010">
    <property type="entry name" value="SOLUTE CARRIER FAMILY 34 SODIUM PHOSPHATE , MEMBER 2-RELATED"/>
    <property type="match status" value="1"/>
</dbReference>
<dbReference type="Proteomes" id="UP000435357">
    <property type="component" value="Unassembled WGS sequence"/>
</dbReference>
<comment type="subcellular location">
    <subcellularLocation>
        <location evidence="1">Cell membrane</location>
        <topology evidence="1">Multi-pass membrane protein</topology>
    </subcellularLocation>
</comment>
<dbReference type="Gene3D" id="1.20.58.220">
    <property type="entry name" value="Phosphate transport system protein phou homolog 2, domain 2"/>
    <property type="match status" value="1"/>
</dbReference>
<evidence type="ECO:0000313" key="8">
    <source>
        <dbReference type="EMBL" id="KAB1062853.1"/>
    </source>
</evidence>
<accession>A0A6N6M565</accession>